<name>A0AAD4RWI1_9MAGN</name>
<proteinExistence type="predicted"/>
<dbReference type="Proteomes" id="UP001202328">
    <property type="component" value="Unassembled WGS sequence"/>
</dbReference>
<protein>
    <submittedName>
        <fullName evidence="2">Uncharacterized protein</fullName>
    </submittedName>
</protein>
<organism evidence="2 3">
    <name type="scientific">Papaver atlanticum</name>
    <dbReference type="NCBI Taxonomy" id="357466"/>
    <lineage>
        <taxon>Eukaryota</taxon>
        <taxon>Viridiplantae</taxon>
        <taxon>Streptophyta</taxon>
        <taxon>Embryophyta</taxon>
        <taxon>Tracheophyta</taxon>
        <taxon>Spermatophyta</taxon>
        <taxon>Magnoliopsida</taxon>
        <taxon>Ranunculales</taxon>
        <taxon>Papaveraceae</taxon>
        <taxon>Papaveroideae</taxon>
        <taxon>Papaver</taxon>
    </lineage>
</organism>
<comment type="caution">
    <text evidence="2">The sequence shown here is derived from an EMBL/GenBank/DDBJ whole genome shotgun (WGS) entry which is preliminary data.</text>
</comment>
<feature type="transmembrane region" description="Helical" evidence="1">
    <location>
        <begin position="29"/>
        <end position="50"/>
    </location>
</feature>
<reference evidence="2" key="1">
    <citation type="submission" date="2022-04" db="EMBL/GenBank/DDBJ databases">
        <title>A functionally conserved STORR gene fusion in Papaver species that diverged 16.8 million years ago.</title>
        <authorList>
            <person name="Catania T."/>
        </authorList>
    </citation>
    <scope>NUCLEOTIDE SEQUENCE</scope>
    <source>
        <strain evidence="2">S-188037</strain>
    </source>
</reference>
<keyword evidence="1" id="KW-0472">Membrane</keyword>
<dbReference type="AlphaFoldDB" id="A0AAD4RWI1"/>
<keyword evidence="1" id="KW-0812">Transmembrane</keyword>
<keyword evidence="1" id="KW-1133">Transmembrane helix</keyword>
<keyword evidence="3" id="KW-1185">Reference proteome</keyword>
<evidence type="ECO:0000313" key="2">
    <source>
        <dbReference type="EMBL" id="KAI3836769.1"/>
    </source>
</evidence>
<evidence type="ECO:0000256" key="1">
    <source>
        <dbReference type="SAM" id="Phobius"/>
    </source>
</evidence>
<feature type="transmembrane region" description="Helical" evidence="1">
    <location>
        <begin position="70"/>
        <end position="90"/>
    </location>
</feature>
<dbReference type="EMBL" id="JAJJMB010017633">
    <property type="protein sequence ID" value="KAI3836769.1"/>
    <property type="molecule type" value="Genomic_DNA"/>
</dbReference>
<accession>A0AAD4RWI1</accession>
<evidence type="ECO:0000313" key="3">
    <source>
        <dbReference type="Proteomes" id="UP001202328"/>
    </source>
</evidence>
<gene>
    <name evidence="2" type="ORF">MKW98_005102</name>
</gene>
<sequence>MIFTEERKFAVLNEIRDDSSRSWLLRFELGVLGVYGFACICGNEITYTWYEYRRMDIYDTSWVYCCCQGLWVGAQIGIGLQTIVLIIMCWRADWEKEVQLSKDGVPEDVGLGEKQRLIH</sequence>